<dbReference type="Proteomes" id="UP000480151">
    <property type="component" value="Unassembled WGS sequence"/>
</dbReference>
<evidence type="ECO:0000259" key="1">
    <source>
        <dbReference type="Pfam" id="PF07833"/>
    </source>
</evidence>
<proteinExistence type="predicted"/>
<comment type="caution">
    <text evidence="2">The sequence shown here is derived from an EMBL/GenBank/DDBJ whole genome shotgun (WGS) entry which is preliminary data.</text>
</comment>
<protein>
    <recommendedName>
        <fullName evidence="1">Copper amine oxidase-like N-terminal domain-containing protein</fullName>
    </recommendedName>
</protein>
<dbReference type="RefSeq" id="WP_165096140.1">
    <property type="nucleotide sequence ID" value="NZ_JAAKGU010000002.1"/>
</dbReference>
<name>A0A6M1PFN7_9BACL</name>
<keyword evidence="3" id="KW-1185">Reference proteome</keyword>
<organism evidence="2 3">
    <name type="scientific">Paenibacillus apii</name>
    <dbReference type="NCBI Taxonomy" id="1850370"/>
    <lineage>
        <taxon>Bacteria</taxon>
        <taxon>Bacillati</taxon>
        <taxon>Bacillota</taxon>
        <taxon>Bacilli</taxon>
        <taxon>Bacillales</taxon>
        <taxon>Paenibacillaceae</taxon>
        <taxon>Paenibacillus</taxon>
    </lineage>
</organism>
<dbReference type="Pfam" id="PF07833">
    <property type="entry name" value="Cu_amine_oxidN1"/>
    <property type="match status" value="1"/>
</dbReference>
<sequence length="598" mass="65104">MDSVHRSKSGFKWTAAFLLVILVSGLIPSALRTAAAEDTPGSAGEQIVLDPGFGYRSIWAPLANELFKSSPVTAYLPTRLPDSGKQYYGISSRLTEEGYAIQLYRADKAPDAASTLPGANSPARKPGDVLLEASAGAAQSSFPHGETLLLSKNGWTVYADSDAAATDSRKRQLVQAFSQAVKFATPLSIDAKGIINVSGTGKDAVYTAYWSFDGKTGYTFVSHTSLADFNSVLYSFRPVINLLNRADVVLLPLSVEMNWQTGRTSAFVPRENKRIALSSAPILANGNLYFPLKDAIAFIQGHMQTVPSENAVYFSENGYYNQLKLNVKTGQVYKGRQKVATIKVRRQNGVILVPLRLLQEQLGLPFSYDSSAKTGTIGYSTWFTNNRPLKASSANLSVSVLGIGTFYYESSRISSFGTFSYQQSNPPQGYNGRKYNLYQASIPLLPGENQFIYGDSRNGRIINSIPVDSKLTAADIPFRYSGYPSYDSLSLDLKLSSSDGADWPAGYAETSSYVDLSGAIQAGGDRFSSLRLTYRPSNSRESRESKIVSFPVAKDGRFSYRIKPDQGKGSYVVTLYNPPGTIPKADRAAIVTFIVVVK</sequence>
<evidence type="ECO:0000313" key="3">
    <source>
        <dbReference type="Proteomes" id="UP000480151"/>
    </source>
</evidence>
<dbReference type="AlphaFoldDB" id="A0A6M1PFN7"/>
<reference evidence="2 3" key="1">
    <citation type="submission" date="2020-02" db="EMBL/GenBank/DDBJ databases">
        <authorList>
            <person name="Gao J."/>
            <person name="Sun J."/>
        </authorList>
    </citation>
    <scope>NUCLEOTIDE SEQUENCE [LARGE SCALE GENOMIC DNA]</scope>
    <source>
        <strain evidence="2 3">7124</strain>
    </source>
</reference>
<gene>
    <name evidence="2" type="ORF">G5B47_07200</name>
</gene>
<feature type="domain" description="Copper amine oxidase-like N-terminal" evidence="1">
    <location>
        <begin position="272"/>
        <end position="375"/>
    </location>
</feature>
<dbReference type="InterPro" id="IPR012854">
    <property type="entry name" value="Cu_amine_oxidase-like_N"/>
</dbReference>
<dbReference type="EMBL" id="JAAKGU010000002">
    <property type="protein sequence ID" value="NGM82197.1"/>
    <property type="molecule type" value="Genomic_DNA"/>
</dbReference>
<accession>A0A6M1PFN7</accession>
<evidence type="ECO:0000313" key="2">
    <source>
        <dbReference type="EMBL" id="NGM82197.1"/>
    </source>
</evidence>